<dbReference type="OMA" id="FNWIRSG"/>
<dbReference type="AlphaFoldDB" id="A0A226E234"/>
<gene>
    <name evidence="2" type="ORF">Fcan01_15281</name>
</gene>
<dbReference type="PANTHER" id="PTHR31649">
    <property type="entry name" value="AGAP009604-PA"/>
    <property type="match status" value="1"/>
</dbReference>
<evidence type="ECO:0000313" key="3">
    <source>
        <dbReference type="Proteomes" id="UP000198287"/>
    </source>
</evidence>
<accession>A0A226E234</accession>
<evidence type="ECO:0000256" key="1">
    <source>
        <dbReference type="SAM" id="MobiDB-lite"/>
    </source>
</evidence>
<proteinExistence type="predicted"/>
<dbReference type="PANTHER" id="PTHR31649:SF1">
    <property type="entry name" value="FARNESOIC ACID O-METHYL TRANSFERASE DOMAIN-CONTAINING PROTEIN"/>
    <property type="match status" value="1"/>
</dbReference>
<reference evidence="2 3" key="1">
    <citation type="submission" date="2015-12" db="EMBL/GenBank/DDBJ databases">
        <title>The genome of Folsomia candida.</title>
        <authorList>
            <person name="Faddeeva A."/>
            <person name="Derks M.F."/>
            <person name="Anvar Y."/>
            <person name="Smit S."/>
            <person name="Van Straalen N."/>
            <person name="Roelofs D."/>
        </authorList>
    </citation>
    <scope>NUCLEOTIDE SEQUENCE [LARGE SCALE GENOMIC DNA]</scope>
    <source>
        <strain evidence="2 3">VU population</strain>
        <tissue evidence="2">Whole body</tissue>
    </source>
</reference>
<dbReference type="InterPro" id="IPR006616">
    <property type="entry name" value="DM9_repeat"/>
</dbReference>
<keyword evidence="3" id="KW-1185">Reference proteome</keyword>
<feature type="region of interest" description="Disordered" evidence="1">
    <location>
        <begin position="1"/>
        <end position="22"/>
    </location>
</feature>
<evidence type="ECO:0000313" key="2">
    <source>
        <dbReference type="EMBL" id="OXA50536.1"/>
    </source>
</evidence>
<organism evidence="2 3">
    <name type="scientific">Folsomia candida</name>
    <name type="common">Springtail</name>
    <dbReference type="NCBI Taxonomy" id="158441"/>
    <lineage>
        <taxon>Eukaryota</taxon>
        <taxon>Metazoa</taxon>
        <taxon>Ecdysozoa</taxon>
        <taxon>Arthropoda</taxon>
        <taxon>Hexapoda</taxon>
        <taxon>Collembola</taxon>
        <taxon>Entomobryomorpha</taxon>
        <taxon>Isotomoidea</taxon>
        <taxon>Isotomidae</taxon>
        <taxon>Proisotominae</taxon>
        <taxon>Folsomia</taxon>
    </lineage>
</organism>
<dbReference type="OrthoDB" id="2142040at2759"/>
<name>A0A226E234_FOLCA</name>
<protein>
    <submittedName>
        <fullName evidence="2">Natterin-3</fullName>
    </submittedName>
</protein>
<dbReference type="Pfam" id="PF11901">
    <property type="entry name" value="DM9"/>
    <property type="match status" value="1"/>
</dbReference>
<dbReference type="Proteomes" id="UP000198287">
    <property type="component" value="Unassembled WGS sequence"/>
</dbReference>
<dbReference type="SMART" id="SM00696">
    <property type="entry name" value="DM9"/>
    <property type="match status" value="2"/>
</dbReference>
<comment type="caution">
    <text evidence="2">The sequence shown here is derived from an EMBL/GenBank/DDBJ whole genome shotgun (WGS) entry which is preliminary data.</text>
</comment>
<sequence>MGKDKLEWVPASGGSHPKDSVRAGYDSGEKVYVARAHHEGCIIPGKLHNGHSSMYIPYNMAEVPCSDYEVLTGPPAALSWVESSHGVIPPNSVQGGQEADGEIIYIGRAIHNGTVTVGKVHASHGCCYVSYGGEELNFKEYEILVKNKLGQFLGC</sequence>
<dbReference type="EMBL" id="LNIX01000009">
    <property type="protein sequence ID" value="OXA50536.1"/>
    <property type="molecule type" value="Genomic_DNA"/>
</dbReference>